<accession>A0A8T0HV30</accession>
<organism evidence="1 2">
    <name type="scientific">Ceratodon purpureus</name>
    <name type="common">Fire moss</name>
    <name type="synonym">Dicranum purpureum</name>
    <dbReference type="NCBI Taxonomy" id="3225"/>
    <lineage>
        <taxon>Eukaryota</taxon>
        <taxon>Viridiplantae</taxon>
        <taxon>Streptophyta</taxon>
        <taxon>Embryophyta</taxon>
        <taxon>Bryophyta</taxon>
        <taxon>Bryophytina</taxon>
        <taxon>Bryopsida</taxon>
        <taxon>Dicranidae</taxon>
        <taxon>Pseudoditrichales</taxon>
        <taxon>Ditrichaceae</taxon>
        <taxon>Ceratodon</taxon>
    </lineage>
</organism>
<dbReference type="AlphaFoldDB" id="A0A8T0HV30"/>
<protein>
    <submittedName>
        <fullName evidence="1">Uncharacterized protein</fullName>
    </submittedName>
</protein>
<name>A0A8T0HV30_CERPU</name>
<comment type="caution">
    <text evidence="1">The sequence shown here is derived from an EMBL/GenBank/DDBJ whole genome shotgun (WGS) entry which is preliminary data.</text>
</comment>
<evidence type="ECO:0000313" key="1">
    <source>
        <dbReference type="EMBL" id="KAG0574647.1"/>
    </source>
</evidence>
<reference evidence="1" key="1">
    <citation type="submission" date="2020-06" db="EMBL/GenBank/DDBJ databases">
        <title>WGS assembly of Ceratodon purpureus strain R40.</title>
        <authorList>
            <person name="Carey S.B."/>
            <person name="Jenkins J."/>
            <person name="Shu S."/>
            <person name="Lovell J.T."/>
            <person name="Sreedasyam A."/>
            <person name="Maumus F."/>
            <person name="Tiley G.P."/>
            <person name="Fernandez-Pozo N."/>
            <person name="Barry K."/>
            <person name="Chen C."/>
            <person name="Wang M."/>
            <person name="Lipzen A."/>
            <person name="Daum C."/>
            <person name="Saski C.A."/>
            <person name="Payton A.C."/>
            <person name="Mcbreen J.C."/>
            <person name="Conrad R.E."/>
            <person name="Kollar L.M."/>
            <person name="Olsson S."/>
            <person name="Huttunen S."/>
            <person name="Landis J.B."/>
            <person name="Wickett N.J."/>
            <person name="Johnson M.G."/>
            <person name="Rensing S.A."/>
            <person name="Grimwood J."/>
            <person name="Schmutz J."/>
            <person name="Mcdaniel S.F."/>
        </authorList>
    </citation>
    <scope>NUCLEOTIDE SEQUENCE</scope>
    <source>
        <strain evidence="1">R40</strain>
    </source>
</reference>
<evidence type="ECO:0000313" key="2">
    <source>
        <dbReference type="Proteomes" id="UP000822688"/>
    </source>
</evidence>
<dbReference type="Proteomes" id="UP000822688">
    <property type="component" value="Chromosome V"/>
</dbReference>
<dbReference type="EMBL" id="CM026426">
    <property type="protein sequence ID" value="KAG0574647.1"/>
    <property type="molecule type" value="Genomic_DNA"/>
</dbReference>
<keyword evidence="2" id="KW-1185">Reference proteome</keyword>
<gene>
    <name evidence="1" type="ORF">KC19_VG279600</name>
</gene>
<sequence length="63" mass="6751">MPTAFAQVGVANCAPVLLVQRRAQATGKPLAAYVSRSQVSFLLSLLIADCTRFCLAWLLKALS</sequence>
<proteinExistence type="predicted"/>